<keyword evidence="3" id="KW-1185">Reference proteome</keyword>
<proteinExistence type="predicted"/>
<reference evidence="1 3" key="2">
    <citation type="journal article" date="2015" name="MBio">
        <title>Genome sequence of the Drosophila melanogaster male-killing Spiroplasma strain MSRO endosymbiont.</title>
        <authorList>
            <person name="Paredes J.C."/>
            <person name="Herren J.K."/>
            <person name="Schupfer F."/>
            <person name="Marin R."/>
            <person name="Claverol S."/>
            <person name="Kuo C.H."/>
            <person name="Lemaitre B."/>
            <person name="Beven L."/>
        </authorList>
    </citation>
    <scope>NUCLEOTIDE SEQUENCE [LARGE SCALE GENOMIC DNA]</scope>
    <source>
        <strain evidence="1 3">MSRO</strain>
    </source>
</reference>
<reference evidence="1" key="1">
    <citation type="submission" date="2014-10" db="EMBL/GenBank/DDBJ databases">
        <authorList>
            <person name="Seo M.-J."/>
            <person name="Seok Y.J."/>
            <person name="Cha I.-T."/>
        </authorList>
    </citation>
    <scope>NUCLEOTIDE SEQUENCE</scope>
    <source>
        <strain evidence="1">MSRO</strain>
    </source>
</reference>
<evidence type="ECO:0000313" key="3">
    <source>
        <dbReference type="Proteomes" id="UP000031565"/>
    </source>
</evidence>
<dbReference type="EMBL" id="JTLV02000001">
    <property type="protein sequence ID" value="PQM31677.1"/>
    <property type="molecule type" value="Genomic_DNA"/>
</dbReference>
<dbReference type="RefSeq" id="WP_040093710.1">
    <property type="nucleotide sequence ID" value="NZ_CM020866.1"/>
</dbReference>
<dbReference type="Proteomes" id="UP000031565">
    <property type="component" value="Unassembled WGS sequence"/>
</dbReference>
<gene>
    <name evidence="1" type="ORF">SMSRO_SF015280</name>
    <name evidence="2" type="ORF">SMSRO_SF015460</name>
</gene>
<comment type="caution">
    <text evidence="1">The sequence shown here is derived from an EMBL/GenBank/DDBJ whole genome shotgun (WGS) entry which is preliminary data.</text>
</comment>
<sequence length="88" mass="10682">MKYLVMLTKVNKNKVIKNNKTGKEDYYDVLKFQPLEKNENGEYESSNLLPKDKWFKQDNENYIRFLALLVKKLQIFVKKILIEKYNFN</sequence>
<dbReference type="AlphaFoldDB" id="A0A0C2EKH0"/>
<accession>A0A0C2EKH0</accession>
<organism evidence="1 3">
    <name type="scientific">Spiroplasma poulsonii</name>
    <dbReference type="NCBI Taxonomy" id="2138"/>
    <lineage>
        <taxon>Bacteria</taxon>
        <taxon>Bacillati</taxon>
        <taxon>Mycoplasmatota</taxon>
        <taxon>Mollicutes</taxon>
        <taxon>Entomoplasmatales</taxon>
        <taxon>Spiroplasmataceae</taxon>
        <taxon>Spiroplasma</taxon>
    </lineage>
</organism>
<name>A0A0C2EKH0_9MOLU</name>
<protein>
    <submittedName>
        <fullName evidence="1">Uncharacterized protein</fullName>
    </submittedName>
</protein>
<reference evidence="1" key="3">
    <citation type="submission" date="2017-11" db="EMBL/GenBank/DDBJ databases">
        <title>Cell-free culture of the endosymbiotic bacteria Spiroplasma poulsonii highlights bacterial genes involved in host-symbiont interactions.</title>
        <authorList>
            <person name="Masson F."/>
            <person name="Calderon Copete S.P."/>
            <person name="Schupfer F."/>
            <person name="Garcia-Arraez G."/>
            <person name="Lemaitre B."/>
        </authorList>
    </citation>
    <scope>NUCLEOTIDE SEQUENCE</scope>
    <source>
        <strain evidence="1">MSRO</strain>
    </source>
</reference>
<dbReference type="EMBL" id="JTLV02000001">
    <property type="protein sequence ID" value="PQM31695.1"/>
    <property type="molecule type" value="Genomic_DNA"/>
</dbReference>
<evidence type="ECO:0000313" key="2">
    <source>
        <dbReference type="EMBL" id="PQM31695.1"/>
    </source>
</evidence>
<evidence type="ECO:0000313" key="1">
    <source>
        <dbReference type="EMBL" id="PQM31677.1"/>
    </source>
</evidence>